<dbReference type="InterPro" id="IPR058647">
    <property type="entry name" value="BSH_CzcB-like"/>
</dbReference>
<evidence type="ECO:0000256" key="1">
    <source>
        <dbReference type="ARBA" id="ARBA00004196"/>
    </source>
</evidence>
<gene>
    <name evidence="5" type="ORF">QE109_11615</name>
</gene>
<evidence type="ECO:0000313" key="6">
    <source>
        <dbReference type="Proteomes" id="UP001158045"/>
    </source>
</evidence>
<protein>
    <submittedName>
        <fullName evidence="5">Efflux RND transporter periplasmic adaptor subunit</fullName>
    </submittedName>
</protein>
<organism evidence="5 6">
    <name type="scientific">Fusibacter bizertensis</name>
    <dbReference type="NCBI Taxonomy" id="1488331"/>
    <lineage>
        <taxon>Bacteria</taxon>
        <taxon>Bacillati</taxon>
        <taxon>Bacillota</taxon>
        <taxon>Clostridia</taxon>
        <taxon>Eubacteriales</taxon>
        <taxon>Eubacteriales Family XII. Incertae Sedis</taxon>
        <taxon>Fusibacter</taxon>
    </lineage>
</organism>
<reference evidence="5 6" key="1">
    <citation type="submission" date="2023-04" db="EMBL/GenBank/DDBJ databases">
        <title>Fusibacter bizertensis strain WBS, isolated from littoral bottom sediments of the Arctic seas - biochemical and genomic analysis.</title>
        <authorList>
            <person name="Brioukhanov A.L."/>
        </authorList>
    </citation>
    <scope>NUCLEOTIDE SEQUENCE [LARGE SCALE GENOMIC DNA]</scope>
    <source>
        <strain evidence="5 6">WBS</strain>
    </source>
</reference>
<evidence type="ECO:0000313" key="5">
    <source>
        <dbReference type="EMBL" id="MDH8678801.1"/>
    </source>
</evidence>
<evidence type="ECO:0000259" key="3">
    <source>
        <dbReference type="Pfam" id="PF25973"/>
    </source>
</evidence>
<dbReference type="PANTHER" id="PTHR32347:SF14">
    <property type="entry name" value="EFFLUX SYSTEM COMPONENT YKNX-RELATED"/>
    <property type="match status" value="1"/>
</dbReference>
<keyword evidence="2" id="KW-0175">Coiled coil</keyword>
<sequence>MKSFFKKKRNKRIVIGIVVLLILFIVLPRILGSLGDRQANMDSQYTMVSASNKDITVTLSGTGTLKPADSYTVMSLNSGDVISAPFEEGDVVEKDSVLYEIDSSNLTSNIETAEISVAESQRSYQRMLESLDDLTVKAQNAGTVMDFDIEVGDSVQVGQTIATIRDSKTMTIELPFGADDASHITVGQQANVTISGSFETLGGIVSEVSPIVSVLPGGMQVRQVTISVANPGGLLPTYEATAVIGDYACFESATFKYKAEGMVIAKASGDVAKVFVREGDFIAKDASLIVLDSTTLQDQIQSAKNTLRRSEISLESSQDALDGYVISSPIGGTVIEKNYKEGDTLSAGNPLCTIFDLSYLSMTLYIDELDISQISVGQPVTITAEAVEGKTYAGLITKVNINGVTSGGTTSYPVTIRIDEIEGLLPGMNVDAEIVIESRERVLAVPVAAVVRGNKVLVKTSGEETTNSDTPVTDAPSGYKYIEITTGISDTNYIEILSGLNEGDEVAIENRTVKDVFMFGRPGQNDQPSDGTGVDTP</sequence>
<dbReference type="Gene3D" id="2.40.30.170">
    <property type="match status" value="2"/>
</dbReference>
<dbReference type="Pfam" id="PF25973">
    <property type="entry name" value="BSH_CzcB"/>
    <property type="match status" value="1"/>
</dbReference>
<feature type="domain" description="YknX-like beta-barrel" evidence="4">
    <location>
        <begin position="365"/>
        <end position="434"/>
    </location>
</feature>
<feature type="domain" description="CzcB-like barrel-sandwich hybrid" evidence="3">
    <location>
        <begin position="263"/>
        <end position="356"/>
    </location>
</feature>
<evidence type="ECO:0000256" key="2">
    <source>
        <dbReference type="ARBA" id="ARBA00023054"/>
    </source>
</evidence>
<dbReference type="SUPFAM" id="SSF111369">
    <property type="entry name" value="HlyD-like secretion proteins"/>
    <property type="match status" value="2"/>
</dbReference>
<keyword evidence="6" id="KW-1185">Reference proteome</keyword>
<dbReference type="Proteomes" id="UP001158045">
    <property type="component" value="Unassembled WGS sequence"/>
</dbReference>
<dbReference type="Gene3D" id="1.10.287.470">
    <property type="entry name" value="Helix hairpin bin"/>
    <property type="match status" value="1"/>
</dbReference>
<evidence type="ECO:0000259" key="4">
    <source>
        <dbReference type="Pfam" id="PF25990"/>
    </source>
</evidence>
<dbReference type="InterPro" id="IPR050465">
    <property type="entry name" value="UPF0194_transport"/>
</dbReference>
<accession>A0ABT6NEH4</accession>
<dbReference type="InterPro" id="IPR058636">
    <property type="entry name" value="Beta-barrel_YknX"/>
</dbReference>
<dbReference type="PANTHER" id="PTHR32347">
    <property type="entry name" value="EFFLUX SYSTEM COMPONENT YKNX-RELATED"/>
    <property type="match status" value="1"/>
</dbReference>
<name>A0ABT6NEH4_9FIRM</name>
<dbReference type="Pfam" id="PF25990">
    <property type="entry name" value="Beta-barrel_YknX"/>
    <property type="match status" value="1"/>
</dbReference>
<comment type="caution">
    <text evidence="5">The sequence shown here is derived from an EMBL/GenBank/DDBJ whole genome shotgun (WGS) entry which is preliminary data.</text>
</comment>
<proteinExistence type="predicted"/>
<dbReference type="Gene3D" id="2.40.50.100">
    <property type="match status" value="2"/>
</dbReference>
<comment type="subcellular location">
    <subcellularLocation>
        <location evidence="1">Cell envelope</location>
    </subcellularLocation>
</comment>
<dbReference type="EMBL" id="JARYZI010000007">
    <property type="protein sequence ID" value="MDH8678801.1"/>
    <property type="molecule type" value="Genomic_DNA"/>
</dbReference>
<dbReference type="Gene3D" id="2.40.420.20">
    <property type="match status" value="1"/>
</dbReference>
<dbReference type="RefSeq" id="WP_281094691.1">
    <property type="nucleotide sequence ID" value="NZ_JARYZI010000007.1"/>
</dbReference>